<dbReference type="EC" id="2.7.1.-" evidence="6"/>
<dbReference type="GO" id="GO:0005739">
    <property type="term" value="C:mitochondrion"/>
    <property type="evidence" value="ECO:0007669"/>
    <property type="project" value="TreeGrafter"/>
</dbReference>
<protein>
    <recommendedName>
        <fullName evidence="6">Phosphotransferase</fullName>
        <ecNumber evidence="6">2.7.1.-</ecNumber>
    </recommendedName>
</protein>
<dbReference type="UniPathway" id="UPA00109">
    <property type="reaction ID" value="UER00180"/>
</dbReference>
<dbReference type="CDD" id="cd24000">
    <property type="entry name" value="ASKHA_NBD_HK"/>
    <property type="match status" value="1"/>
</dbReference>
<feature type="domain" description="Hexokinase N-terminal" evidence="7">
    <location>
        <begin position="6"/>
        <end position="219"/>
    </location>
</feature>
<dbReference type="SUPFAM" id="SSF53067">
    <property type="entry name" value="Actin-like ATPase domain"/>
    <property type="match status" value="2"/>
</dbReference>
<dbReference type="InterPro" id="IPR043129">
    <property type="entry name" value="ATPase_NBD"/>
</dbReference>
<dbReference type="Proteomes" id="UP000541154">
    <property type="component" value="Unassembled WGS sequence"/>
</dbReference>
<evidence type="ECO:0000256" key="3">
    <source>
        <dbReference type="ARBA" id="ARBA00022741"/>
    </source>
</evidence>
<dbReference type="Pfam" id="PF03727">
    <property type="entry name" value="Hexokinase_2"/>
    <property type="match status" value="1"/>
</dbReference>
<evidence type="ECO:0000256" key="5">
    <source>
        <dbReference type="ARBA" id="ARBA00022840"/>
    </source>
</evidence>
<dbReference type="GO" id="GO:0019158">
    <property type="term" value="F:mannokinase activity"/>
    <property type="evidence" value="ECO:0007669"/>
    <property type="project" value="TreeGrafter"/>
</dbReference>
<dbReference type="Gene3D" id="3.30.420.40">
    <property type="match status" value="1"/>
</dbReference>
<dbReference type="AlphaFoldDB" id="A0A8H6A7D4"/>
<dbReference type="Gene3D" id="3.40.367.20">
    <property type="match status" value="1"/>
</dbReference>
<comment type="similarity">
    <text evidence="1 6">Belongs to the hexokinase family.</text>
</comment>
<dbReference type="InterPro" id="IPR022672">
    <property type="entry name" value="Hexokinase_N"/>
</dbReference>
<dbReference type="GO" id="GO:0006013">
    <property type="term" value="P:mannose metabolic process"/>
    <property type="evidence" value="ECO:0007669"/>
    <property type="project" value="TreeGrafter"/>
</dbReference>
<evidence type="ECO:0000256" key="1">
    <source>
        <dbReference type="ARBA" id="ARBA00009225"/>
    </source>
</evidence>
<keyword evidence="3 6" id="KW-0547">Nucleotide-binding</keyword>
<dbReference type="EMBL" id="SPNV01000106">
    <property type="protein sequence ID" value="KAF5861200.1"/>
    <property type="molecule type" value="Genomic_DNA"/>
</dbReference>
<evidence type="ECO:0000313" key="9">
    <source>
        <dbReference type="EMBL" id="KAF5861200.1"/>
    </source>
</evidence>
<reference evidence="9 10" key="1">
    <citation type="submission" date="2019-04" db="EMBL/GenBank/DDBJ databases">
        <title>Aspergillus burnettii sp. nov., novel species from soil in southeast Queensland.</title>
        <authorList>
            <person name="Gilchrist C.L.M."/>
            <person name="Pitt J.I."/>
            <person name="Lange L."/>
            <person name="Lacey H.J."/>
            <person name="Vuong D."/>
            <person name="Midgley D.J."/>
            <person name="Greenfield P."/>
            <person name="Bradbury M."/>
            <person name="Lacey E."/>
            <person name="Busk P.K."/>
            <person name="Pilgaard B."/>
            <person name="Chooi Y.H."/>
            <person name="Piggott A.M."/>
        </authorList>
    </citation>
    <scope>NUCLEOTIDE SEQUENCE [LARGE SCALE GENOMIC DNA]</scope>
    <source>
        <strain evidence="9 10">FRR 5400</strain>
    </source>
</reference>
<sequence length="538" mass="59174">MSGTDLRSFLQPLRIEPDTLYDLSYRLSLTYKKLAASPEQFFPTPITQLPTGHEKGRYLAVYVGLSYLRVAFIDLLGDQQTVRRTLEKAWPIEEHLRRDQAPALFTWIGDCLAEVVRDGLNNPSEEAPRELTIGISFCFPIRQKCLDEAILMPTGKRFAVKTDLNLHKALLDGYERHTWSPGEDEQRVPTKRRKLFSLPKLRIAAMTNDTTSTLCSLAYTIGSLPNTRVVMGLIVGSGSNATVPIKMTDLHELKTRHIRQRDPNAREALVSTEWTLSSAATPISELDIRTKWDAELDRLCERPGFQPFEEMVGGRYVGELVRLIAIDWFHGVLNIPYSELSVKLTTEYALSTDFLSLVVADSQCDERLAKDLSQKLHPPSESEWQWTPDFARDLRTIASFVQDRGASLVAAVVVGLLVCTGEISLQRPEGVDLGDSLGDSSAPAVAGAKAQAGSSTTGWKNGPEELAVAVSGGVMQLYPNYKEKVQRYIDQLLIHAGPQKGGKSIFLRDASDGGLIGTGILAGTAAGDIGGIIGSTFD</sequence>
<gene>
    <name evidence="9" type="ORF">ETB97_000513</name>
</gene>
<name>A0A8H6A7D4_PETAA</name>
<accession>A0A8H6A7D4</accession>
<dbReference type="PRINTS" id="PR00475">
    <property type="entry name" value="HEXOKINASE"/>
</dbReference>
<dbReference type="GO" id="GO:0008865">
    <property type="term" value="F:fructokinase activity"/>
    <property type="evidence" value="ECO:0007669"/>
    <property type="project" value="TreeGrafter"/>
</dbReference>
<feature type="domain" description="Hexokinase C-terminal" evidence="8">
    <location>
        <begin position="231"/>
        <end position="522"/>
    </location>
</feature>
<dbReference type="GO" id="GO:0006006">
    <property type="term" value="P:glucose metabolic process"/>
    <property type="evidence" value="ECO:0007669"/>
    <property type="project" value="TreeGrafter"/>
</dbReference>
<dbReference type="PANTHER" id="PTHR19443">
    <property type="entry name" value="HEXOKINASE"/>
    <property type="match status" value="1"/>
</dbReference>
<proteinExistence type="inferred from homology"/>
<evidence type="ECO:0000313" key="10">
    <source>
        <dbReference type="Proteomes" id="UP000541154"/>
    </source>
</evidence>
<evidence type="ECO:0000259" key="7">
    <source>
        <dbReference type="Pfam" id="PF00349"/>
    </source>
</evidence>
<dbReference type="GO" id="GO:0005829">
    <property type="term" value="C:cytosol"/>
    <property type="evidence" value="ECO:0007669"/>
    <property type="project" value="TreeGrafter"/>
</dbReference>
<dbReference type="InterPro" id="IPR022673">
    <property type="entry name" value="Hexokinase_C"/>
</dbReference>
<keyword evidence="6" id="KW-0324">Glycolysis</keyword>
<dbReference type="GO" id="GO:0001678">
    <property type="term" value="P:intracellular glucose homeostasis"/>
    <property type="evidence" value="ECO:0007669"/>
    <property type="project" value="InterPro"/>
</dbReference>
<comment type="caution">
    <text evidence="9">The sequence shown here is derived from an EMBL/GenBank/DDBJ whole genome shotgun (WGS) entry which is preliminary data.</text>
</comment>
<organism evidence="9 10">
    <name type="scientific">Petromyces alliaceus</name>
    <name type="common">Aspergillus alliaceus</name>
    <dbReference type="NCBI Taxonomy" id="209559"/>
    <lineage>
        <taxon>Eukaryota</taxon>
        <taxon>Fungi</taxon>
        <taxon>Dikarya</taxon>
        <taxon>Ascomycota</taxon>
        <taxon>Pezizomycotina</taxon>
        <taxon>Eurotiomycetes</taxon>
        <taxon>Eurotiomycetidae</taxon>
        <taxon>Eurotiales</taxon>
        <taxon>Aspergillaceae</taxon>
        <taxon>Aspergillus</taxon>
        <taxon>Aspergillus subgen. Circumdati</taxon>
    </lineage>
</organism>
<keyword evidence="5 6" id="KW-0067">ATP-binding</keyword>
<dbReference type="GO" id="GO:0005536">
    <property type="term" value="F:D-glucose binding"/>
    <property type="evidence" value="ECO:0007669"/>
    <property type="project" value="InterPro"/>
</dbReference>
<keyword evidence="10" id="KW-1185">Reference proteome</keyword>
<evidence type="ECO:0000256" key="4">
    <source>
        <dbReference type="ARBA" id="ARBA00022777"/>
    </source>
</evidence>
<evidence type="ECO:0000256" key="2">
    <source>
        <dbReference type="ARBA" id="ARBA00022679"/>
    </source>
</evidence>
<dbReference type="GO" id="GO:0006096">
    <property type="term" value="P:glycolytic process"/>
    <property type="evidence" value="ECO:0007669"/>
    <property type="project" value="UniProtKB-UniPathway"/>
</dbReference>
<evidence type="ECO:0000259" key="8">
    <source>
        <dbReference type="Pfam" id="PF03727"/>
    </source>
</evidence>
<evidence type="ECO:0000256" key="6">
    <source>
        <dbReference type="RuleBase" id="RU362007"/>
    </source>
</evidence>
<dbReference type="GO" id="GO:0004340">
    <property type="term" value="F:glucokinase activity"/>
    <property type="evidence" value="ECO:0007669"/>
    <property type="project" value="TreeGrafter"/>
</dbReference>
<dbReference type="InterPro" id="IPR001312">
    <property type="entry name" value="Hexokinase"/>
</dbReference>
<dbReference type="Pfam" id="PF00349">
    <property type="entry name" value="Hexokinase_1"/>
    <property type="match status" value="1"/>
</dbReference>
<keyword evidence="2 6" id="KW-0808">Transferase</keyword>
<dbReference type="PROSITE" id="PS51748">
    <property type="entry name" value="HEXOKINASE_2"/>
    <property type="match status" value="1"/>
</dbReference>
<dbReference type="GO" id="GO:0005524">
    <property type="term" value="F:ATP binding"/>
    <property type="evidence" value="ECO:0007669"/>
    <property type="project" value="UniProtKB-UniRule"/>
</dbReference>
<keyword evidence="4 6" id="KW-0418">Kinase</keyword>
<dbReference type="PANTHER" id="PTHR19443:SF29">
    <property type="entry name" value="PHOSPHOTRANSFERASE"/>
    <property type="match status" value="1"/>
</dbReference>